<dbReference type="RefSeq" id="XP_013246309.1">
    <property type="nucleotide sequence ID" value="XM_013390855.1"/>
</dbReference>
<dbReference type="GO" id="GO:0003724">
    <property type="term" value="F:RNA helicase activity"/>
    <property type="evidence" value="ECO:0007669"/>
    <property type="project" value="UniProtKB-EC"/>
</dbReference>
<evidence type="ECO:0000259" key="8">
    <source>
        <dbReference type="PROSITE" id="PS51194"/>
    </source>
</evidence>
<dbReference type="AlphaFoldDB" id="A0A066WS16"/>
<protein>
    <recommendedName>
        <fullName evidence="5">ATP-dependent RNA helicase</fullName>
        <ecNumber evidence="5">3.6.4.13</ecNumber>
    </recommendedName>
</protein>
<dbReference type="SMART" id="SM00490">
    <property type="entry name" value="HELICc"/>
    <property type="match status" value="1"/>
</dbReference>
<dbReference type="Gene3D" id="3.40.50.300">
    <property type="entry name" value="P-loop containing nucleotide triphosphate hydrolases"/>
    <property type="match status" value="2"/>
</dbReference>
<dbReference type="OMA" id="HSTIDFI"/>
<keyword evidence="5" id="KW-0347">Helicase</keyword>
<accession>A0A066WS16</accession>
<keyword evidence="1 5" id="KW-0547">Nucleotide-binding</keyword>
<dbReference type="InParanoid" id="A0A066WS16"/>
<comment type="catalytic activity">
    <reaction evidence="5">
        <text>ATP + H2O = ADP + phosphate + H(+)</text>
        <dbReference type="Rhea" id="RHEA:13065"/>
        <dbReference type="ChEBI" id="CHEBI:15377"/>
        <dbReference type="ChEBI" id="CHEBI:15378"/>
        <dbReference type="ChEBI" id="CHEBI:30616"/>
        <dbReference type="ChEBI" id="CHEBI:43474"/>
        <dbReference type="ChEBI" id="CHEBI:456216"/>
        <dbReference type="EC" id="3.6.4.13"/>
    </reaction>
</comment>
<comment type="domain">
    <text evidence="5">The Q motif is unique to and characteristic of the DEAD box family of RNA helicases and controls ATP binding and hydrolysis.</text>
</comment>
<evidence type="ECO:0000256" key="5">
    <source>
        <dbReference type="RuleBase" id="RU365068"/>
    </source>
</evidence>
<dbReference type="GO" id="GO:0003723">
    <property type="term" value="F:RNA binding"/>
    <property type="evidence" value="ECO:0007669"/>
    <property type="project" value="UniProtKB-UniRule"/>
</dbReference>
<dbReference type="GeneID" id="25265559"/>
<evidence type="ECO:0000256" key="1">
    <source>
        <dbReference type="ARBA" id="ARBA00022741"/>
    </source>
</evidence>
<dbReference type="EMBL" id="JMSN01000002">
    <property type="protein sequence ID" value="KDN53470.1"/>
    <property type="molecule type" value="Genomic_DNA"/>
</dbReference>
<dbReference type="InterPro" id="IPR011545">
    <property type="entry name" value="DEAD/DEAH_box_helicase_dom"/>
</dbReference>
<keyword evidence="2 5" id="KW-0378">Hydrolase</keyword>
<evidence type="ECO:0000256" key="3">
    <source>
        <dbReference type="ARBA" id="ARBA00022840"/>
    </source>
</evidence>
<evidence type="ECO:0000256" key="6">
    <source>
        <dbReference type="SAM" id="MobiDB-lite"/>
    </source>
</evidence>
<feature type="region of interest" description="Disordered" evidence="6">
    <location>
        <begin position="312"/>
        <end position="336"/>
    </location>
</feature>
<feature type="compositionally biased region" description="Basic and acidic residues" evidence="6">
    <location>
        <begin position="90"/>
        <end position="99"/>
    </location>
</feature>
<feature type="compositionally biased region" description="Basic and acidic residues" evidence="6">
    <location>
        <begin position="312"/>
        <end position="324"/>
    </location>
</feature>
<dbReference type="OrthoDB" id="10256233at2759"/>
<comment type="caution">
    <text evidence="9">The sequence shown here is derived from an EMBL/GenBank/DDBJ whole genome shotgun (WGS) entry which is preliminary data.</text>
</comment>
<evidence type="ECO:0000256" key="4">
    <source>
        <dbReference type="ARBA" id="ARBA00022884"/>
    </source>
</evidence>
<comment type="function">
    <text evidence="5">RNA helicase.</text>
</comment>
<dbReference type="STRING" id="1037660.A0A066WS16"/>
<name>A0A066WS16_TILAU</name>
<dbReference type="InterPro" id="IPR014001">
    <property type="entry name" value="Helicase_ATP-bd"/>
</dbReference>
<evidence type="ECO:0000259" key="7">
    <source>
        <dbReference type="PROSITE" id="PS51192"/>
    </source>
</evidence>
<dbReference type="InterPro" id="IPR001650">
    <property type="entry name" value="Helicase_C-like"/>
</dbReference>
<dbReference type="Pfam" id="PF00271">
    <property type="entry name" value="Helicase_C"/>
    <property type="match status" value="1"/>
</dbReference>
<feature type="compositionally biased region" description="Polar residues" evidence="6">
    <location>
        <begin position="75"/>
        <end position="84"/>
    </location>
</feature>
<proteinExistence type="inferred from homology"/>
<organism evidence="9 10">
    <name type="scientific">Tilletiaria anomala (strain ATCC 24038 / CBS 436.72 / UBC 951)</name>
    <dbReference type="NCBI Taxonomy" id="1037660"/>
    <lineage>
        <taxon>Eukaryota</taxon>
        <taxon>Fungi</taxon>
        <taxon>Dikarya</taxon>
        <taxon>Basidiomycota</taxon>
        <taxon>Ustilaginomycotina</taxon>
        <taxon>Exobasidiomycetes</taxon>
        <taxon>Georgefischeriales</taxon>
        <taxon>Tilletiariaceae</taxon>
        <taxon>Tilletiaria</taxon>
    </lineage>
</organism>
<dbReference type="SUPFAM" id="SSF52540">
    <property type="entry name" value="P-loop containing nucleoside triphosphate hydrolases"/>
    <property type="match status" value="1"/>
</dbReference>
<dbReference type="PROSITE" id="PS51194">
    <property type="entry name" value="HELICASE_CTER"/>
    <property type="match status" value="1"/>
</dbReference>
<dbReference type="PROSITE" id="PS51192">
    <property type="entry name" value="HELICASE_ATP_BIND_1"/>
    <property type="match status" value="1"/>
</dbReference>
<feature type="domain" description="Helicase C-terminal" evidence="8">
    <location>
        <begin position="449"/>
        <end position="632"/>
    </location>
</feature>
<keyword evidence="3 5" id="KW-0067">ATP-binding</keyword>
<dbReference type="InterPro" id="IPR027417">
    <property type="entry name" value="P-loop_NTPase"/>
</dbReference>
<sequence length="639" mass="68712">MPARLRLADPAELRRASVLKATASGINISRNNGSTSSNSSRTPRLPPRPWPDKGLRRPGAQPFGQSRIQRKSRSLVGQSPTAAPTLSPLRENRAPKAQLDPRTRHFDTLPLSPGFLQMATSQLEAQAAHDPRGKKGKVTFQPTHIQSLSIQHFLLAPSGGASFGKERAEPFLFKEAGSETVLAAETGSGKTWAFLLPLLQRLKDTEGQSAPEPVLGQELLVRPRAILLAPTHELARQLASAAKSLCHIEKLRVLCLSSGGWLEALEQDIDRMKVAAASPQRSSHPQSAWPVRGIDLLISTPNRLLDVCKSMQERQADKASREAQDAPPGRMDPQDKPQLVALDAVRAAVVDESDALLDRDFAPATTSVLRRVHTDRLAGSAVCHAPPPPPADLVFVTASISAALSQHLNTYHPRAHMLLSPGLHRLPRTLATAYVDPGGSRHRALARHVAEALAADAEGRNKVLVFVEKKRTVTILAEFLKSQGVDNVALTGESKTRSMRSNAHLAGFLTSTRGSTPASAADVPSSSSSPRVLVTTSLLSRGLDFDSSVSHIFIPDAKSASASAAGTAPRRAARQELSALELLHRAGRGARAGRNATLVLFDKDATPQGRRVLKNRKGKTVGRVIGRLERIVKPLSARP</sequence>
<evidence type="ECO:0000256" key="2">
    <source>
        <dbReference type="ARBA" id="ARBA00022801"/>
    </source>
</evidence>
<keyword evidence="10" id="KW-1185">Reference proteome</keyword>
<dbReference type="Pfam" id="PF00270">
    <property type="entry name" value="DEAD"/>
    <property type="match status" value="1"/>
</dbReference>
<evidence type="ECO:0000313" key="10">
    <source>
        <dbReference type="Proteomes" id="UP000027361"/>
    </source>
</evidence>
<feature type="domain" description="Helicase ATP-binding" evidence="7">
    <location>
        <begin position="171"/>
        <end position="418"/>
    </location>
</feature>
<dbReference type="GO" id="GO:0005524">
    <property type="term" value="F:ATP binding"/>
    <property type="evidence" value="ECO:0007669"/>
    <property type="project" value="UniProtKB-UniRule"/>
</dbReference>
<evidence type="ECO:0000313" key="9">
    <source>
        <dbReference type="EMBL" id="KDN53470.1"/>
    </source>
</evidence>
<dbReference type="SMART" id="SM00487">
    <property type="entry name" value="DEXDc"/>
    <property type="match status" value="1"/>
</dbReference>
<keyword evidence="4 5" id="KW-0694">RNA-binding</keyword>
<dbReference type="HOGENOM" id="CLU_003041_18_1_1"/>
<comment type="similarity">
    <text evidence="5">Belongs to the DEAD box helicase family.</text>
</comment>
<feature type="compositionally biased region" description="Low complexity" evidence="6">
    <location>
        <begin position="24"/>
        <end position="42"/>
    </location>
</feature>
<feature type="region of interest" description="Disordered" evidence="6">
    <location>
        <begin position="22"/>
        <end position="99"/>
    </location>
</feature>
<dbReference type="Proteomes" id="UP000027361">
    <property type="component" value="Unassembled WGS sequence"/>
</dbReference>
<reference evidence="9 10" key="1">
    <citation type="submission" date="2014-05" db="EMBL/GenBank/DDBJ databases">
        <title>Draft genome sequence of a rare smut relative, Tilletiaria anomala UBC 951.</title>
        <authorList>
            <consortium name="DOE Joint Genome Institute"/>
            <person name="Toome M."/>
            <person name="Kuo A."/>
            <person name="Henrissat B."/>
            <person name="Lipzen A."/>
            <person name="Tritt A."/>
            <person name="Yoshinaga Y."/>
            <person name="Zane M."/>
            <person name="Barry K."/>
            <person name="Grigoriev I.V."/>
            <person name="Spatafora J.W."/>
            <person name="Aimea M.C."/>
        </authorList>
    </citation>
    <scope>NUCLEOTIDE SEQUENCE [LARGE SCALE GENOMIC DNA]</scope>
    <source>
        <strain evidence="9 10">UBC 951</strain>
    </source>
</reference>
<dbReference type="PANTHER" id="PTHR24031">
    <property type="entry name" value="RNA HELICASE"/>
    <property type="match status" value="1"/>
</dbReference>
<gene>
    <name evidence="9" type="ORF">K437DRAFT_260675</name>
</gene>
<dbReference type="GO" id="GO:0016787">
    <property type="term" value="F:hydrolase activity"/>
    <property type="evidence" value="ECO:0007669"/>
    <property type="project" value="UniProtKB-KW"/>
</dbReference>
<dbReference type="EC" id="3.6.4.13" evidence="5"/>